<dbReference type="InterPro" id="IPR001578">
    <property type="entry name" value="Peptidase_C12_UCH"/>
</dbReference>
<evidence type="ECO:0000256" key="1">
    <source>
        <dbReference type="ARBA" id="ARBA00000707"/>
    </source>
</evidence>
<evidence type="ECO:0000313" key="10">
    <source>
        <dbReference type="EMBL" id="KAF9950798.1"/>
    </source>
</evidence>
<dbReference type="Pfam" id="PF01088">
    <property type="entry name" value="Peptidase_C12"/>
    <property type="match status" value="1"/>
</dbReference>
<dbReference type="SUPFAM" id="SSF54001">
    <property type="entry name" value="Cysteine proteinases"/>
    <property type="match status" value="1"/>
</dbReference>
<dbReference type="PANTHER" id="PTHR10589:SF17">
    <property type="entry name" value="UBIQUITIN CARBOXYL-TERMINAL HYDROLASE"/>
    <property type="match status" value="1"/>
</dbReference>
<dbReference type="PRINTS" id="PR00707">
    <property type="entry name" value="UBCTHYDRLASE"/>
</dbReference>
<feature type="active site" description="Proton donor" evidence="7">
    <location>
        <position position="182"/>
    </location>
</feature>
<dbReference type="GO" id="GO:0004843">
    <property type="term" value="F:cysteine-type deubiquitinase activity"/>
    <property type="evidence" value="ECO:0007669"/>
    <property type="project" value="UniProtKB-UniRule"/>
</dbReference>
<evidence type="ECO:0000256" key="6">
    <source>
        <dbReference type="ARBA" id="ARBA00022807"/>
    </source>
</evidence>
<dbReference type="PANTHER" id="PTHR10589">
    <property type="entry name" value="UBIQUITIN CARBOXYL-TERMINAL HYDROLASE"/>
    <property type="match status" value="1"/>
</dbReference>
<comment type="similarity">
    <text evidence="2 7 8">Belongs to the peptidase C12 family.</text>
</comment>
<dbReference type="EC" id="3.4.19.12" evidence="8"/>
<feature type="domain" description="UCH catalytic" evidence="9">
    <location>
        <begin position="15"/>
        <end position="242"/>
    </location>
</feature>
<evidence type="ECO:0000259" key="9">
    <source>
        <dbReference type="PROSITE" id="PS52048"/>
    </source>
</evidence>
<sequence length="247" mass="27315">MSTSTSTAPAKKSIRWLPLESNPEVLDKYVRDLGVPAPWRYADVMGLDEELLAFVPQPVHALILLFPINPKYEEYCKEERQRIDQHGQTVSPKVMFYPQTISNACGTMGVLHSIANSWAHGGPLQLTDGGIIKNFLQKTLDLSPAERAKALEEDKAMAAVHASHAATGQTETPDLADEVNLHFVCLIERDGHLYELDGNKPYPINHGTSSKDTFLVDAIQVAKEFVKRDPDNLHFSVIAATTAPEDD</sequence>
<comment type="catalytic activity">
    <reaction evidence="1 7 8">
        <text>Thiol-dependent hydrolysis of ester, thioester, amide, peptide and isopeptide bonds formed by the C-terminal Gly of ubiquitin (a 76-residue protein attached to proteins as an intracellular targeting signal).</text>
        <dbReference type="EC" id="3.4.19.12"/>
    </reaction>
</comment>
<name>A0A9P6IWA4_MORAP</name>
<dbReference type="GO" id="GO:0006511">
    <property type="term" value="P:ubiquitin-dependent protein catabolic process"/>
    <property type="evidence" value="ECO:0007669"/>
    <property type="project" value="UniProtKB-UniRule"/>
</dbReference>
<keyword evidence="11" id="KW-1185">Reference proteome</keyword>
<reference evidence="10" key="1">
    <citation type="journal article" date="2020" name="Fungal Divers.">
        <title>Resolving the Mortierellaceae phylogeny through synthesis of multi-gene phylogenetics and phylogenomics.</title>
        <authorList>
            <person name="Vandepol N."/>
            <person name="Liber J."/>
            <person name="Desiro A."/>
            <person name="Na H."/>
            <person name="Kennedy M."/>
            <person name="Barry K."/>
            <person name="Grigoriev I.V."/>
            <person name="Miller A.N."/>
            <person name="O'Donnell K."/>
            <person name="Stajich J.E."/>
            <person name="Bonito G."/>
        </authorList>
    </citation>
    <scope>NUCLEOTIDE SEQUENCE</scope>
    <source>
        <strain evidence="10">CK1249</strain>
    </source>
</reference>
<accession>A0A9P6IWA4</accession>
<dbReference type="InterPro" id="IPR038765">
    <property type="entry name" value="Papain-like_cys_pep_sf"/>
</dbReference>
<evidence type="ECO:0000256" key="4">
    <source>
        <dbReference type="ARBA" id="ARBA00022786"/>
    </source>
</evidence>
<keyword evidence="5 7" id="KW-0378">Hydrolase</keyword>
<evidence type="ECO:0000256" key="2">
    <source>
        <dbReference type="ARBA" id="ARBA00009326"/>
    </source>
</evidence>
<dbReference type="OrthoDB" id="427186at2759"/>
<proteinExistence type="inferred from homology"/>
<dbReference type="GO" id="GO:0005737">
    <property type="term" value="C:cytoplasm"/>
    <property type="evidence" value="ECO:0007669"/>
    <property type="project" value="TreeGrafter"/>
</dbReference>
<keyword evidence="3 7" id="KW-0645">Protease</keyword>
<feature type="site" description="Transition state stabilizer" evidence="7">
    <location>
        <position position="99"/>
    </location>
</feature>
<dbReference type="Proteomes" id="UP000738359">
    <property type="component" value="Unassembled WGS sequence"/>
</dbReference>
<dbReference type="InterPro" id="IPR057254">
    <property type="entry name" value="UCH_AS"/>
</dbReference>
<feature type="active site" description="Nucleophile" evidence="7">
    <location>
        <position position="105"/>
    </location>
</feature>
<dbReference type="PROSITE" id="PS52048">
    <property type="entry name" value="UCH_DOMAIN"/>
    <property type="match status" value="1"/>
</dbReference>
<dbReference type="CDD" id="cd09616">
    <property type="entry name" value="Peptidase_C12_UCH_L1_L3"/>
    <property type="match status" value="1"/>
</dbReference>
<dbReference type="InterPro" id="IPR036959">
    <property type="entry name" value="Peptidase_C12_UCH_sf"/>
</dbReference>
<protein>
    <recommendedName>
        <fullName evidence="8">Ubiquitin carboxyl-terminal hydrolase</fullName>
        <ecNumber evidence="8">3.4.19.12</ecNumber>
    </recommendedName>
</protein>
<evidence type="ECO:0000256" key="5">
    <source>
        <dbReference type="ARBA" id="ARBA00022801"/>
    </source>
</evidence>
<organism evidence="10 11">
    <name type="scientific">Mortierella alpina</name>
    <name type="common">Oleaginous fungus</name>
    <name type="synonym">Mortierella renispora</name>
    <dbReference type="NCBI Taxonomy" id="64518"/>
    <lineage>
        <taxon>Eukaryota</taxon>
        <taxon>Fungi</taxon>
        <taxon>Fungi incertae sedis</taxon>
        <taxon>Mucoromycota</taxon>
        <taxon>Mortierellomycotina</taxon>
        <taxon>Mortierellomycetes</taxon>
        <taxon>Mortierellales</taxon>
        <taxon>Mortierellaceae</taxon>
        <taxon>Mortierella</taxon>
    </lineage>
</organism>
<dbReference type="FunFam" id="3.40.532.10:FF:000006">
    <property type="entry name" value="Ubiquitin carboxyl-terminal hydrolase"/>
    <property type="match status" value="1"/>
</dbReference>
<feature type="site" description="Important for enzyme activity" evidence="7">
    <location>
        <position position="197"/>
    </location>
</feature>
<evidence type="ECO:0000256" key="3">
    <source>
        <dbReference type="ARBA" id="ARBA00022670"/>
    </source>
</evidence>
<evidence type="ECO:0000256" key="8">
    <source>
        <dbReference type="RuleBase" id="RU361215"/>
    </source>
</evidence>
<dbReference type="Gene3D" id="3.40.532.10">
    <property type="entry name" value="Peptidase C12, ubiquitin carboxyl-terminal hydrolase"/>
    <property type="match status" value="1"/>
</dbReference>
<dbReference type="AlphaFoldDB" id="A0A9P6IWA4"/>
<gene>
    <name evidence="10" type="primary">UCHL3</name>
    <name evidence="10" type="ORF">BGZ70_001226</name>
</gene>
<evidence type="ECO:0000256" key="7">
    <source>
        <dbReference type="PROSITE-ProRule" id="PRU01393"/>
    </source>
</evidence>
<evidence type="ECO:0000313" key="11">
    <source>
        <dbReference type="Proteomes" id="UP000738359"/>
    </source>
</evidence>
<keyword evidence="4 7" id="KW-0833">Ubl conjugation pathway</keyword>
<dbReference type="GO" id="GO:0016579">
    <property type="term" value="P:protein deubiquitination"/>
    <property type="evidence" value="ECO:0007669"/>
    <property type="project" value="TreeGrafter"/>
</dbReference>
<comment type="caution">
    <text evidence="10">The sequence shown here is derived from an EMBL/GenBank/DDBJ whole genome shotgun (WGS) entry which is preliminary data.</text>
</comment>
<keyword evidence="6 7" id="KW-0788">Thiol protease</keyword>
<dbReference type="EMBL" id="JAAAHY010001263">
    <property type="protein sequence ID" value="KAF9950798.1"/>
    <property type="molecule type" value="Genomic_DNA"/>
</dbReference>
<dbReference type="PROSITE" id="PS00140">
    <property type="entry name" value="UCH_1"/>
    <property type="match status" value="1"/>
</dbReference>